<evidence type="ECO:0000256" key="1">
    <source>
        <dbReference type="SAM" id="MobiDB-lite"/>
    </source>
</evidence>
<sequence>MKLSGRLISLPLESPPSTPNPTSSAAYIFALIGLLRRAVTITEVLHDQVVLGHVVQSPARPLIQAVERNGLQGRLYVVGGQHGVPLQPVRVVFPPLSVRRAQAELEHGLEASPEVLVEEAVNDGVDAAVEERQPVGEGVDVDVDDSVLLLCQGGVVAQHHEGPQREPGDDEKQRDD</sequence>
<accession>A0A4Z2GZX7</accession>
<protein>
    <submittedName>
        <fullName evidence="2">Uncharacterized protein</fullName>
    </submittedName>
</protein>
<keyword evidence="3" id="KW-1185">Reference proteome</keyword>
<proteinExistence type="predicted"/>
<organism evidence="2 3">
    <name type="scientific">Liparis tanakae</name>
    <name type="common">Tanaka's snailfish</name>
    <dbReference type="NCBI Taxonomy" id="230148"/>
    <lineage>
        <taxon>Eukaryota</taxon>
        <taxon>Metazoa</taxon>
        <taxon>Chordata</taxon>
        <taxon>Craniata</taxon>
        <taxon>Vertebrata</taxon>
        <taxon>Euteleostomi</taxon>
        <taxon>Actinopterygii</taxon>
        <taxon>Neopterygii</taxon>
        <taxon>Teleostei</taxon>
        <taxon>Neoteleostei</taxon>
        <taxon>Acanthomorphata</taxon>
        <taxon>Eupercaria</taxon>
        <taxon>Perciformes</taxon>
        <taxon>Cottioidei</taxon>
        <taxon>Cottales</taxon>
        <taxon>Liparidae</taxon>
        <taxon>Liparis</taxon>
    </lineage>
</organism>
<evidence type="ECO:0000313" key="2">
    <source>
        <dbReference type="EMBL" id="TNN58154.1"/>
    </source>
</evidence>
<name>A0A4Z2GZX7_9TELE</name>
<dbReference type="AlphaFoldDB" id="A0A4Z2GZX7"/>
<comment type="caution">
    <text evidence="2">The sequence shown here is derived from an EMBL/GenBank/DDBJ whole genome shotgun (WGS) entry which is preliminary data.</text>
</comment>
<feature type="compositionally biased region" description="Basic and acidic residues" evidence="1">
    <location>
        <begin position="158"/>
        <end position="176"/>
    </location>
</feature>
<dbReference type="EMBL" id="SRLO01000387">
    <property type="protein sequence ID" value="TNN58154.1"/>
    <property type="molecule type" value="Genomic_DNA"/>
</dbReference>
<dbReference type="Proteomes" id="UP000314294">
    <property type="component" value="Unassembled WGS sequence"/>
</dbReference>
<reference evidence="2 3" key="1">
    <citation type="submission" date="2019-03" db="EMBL/GenBank/DDBJ databases">
        <title>First draft genome of Liparis tanakae, snailfish: a comprehensive survey of snailfish specific genes.</title>
        <authorList>
            <person name="Kim W."/>
            <person name="Song I."/>
            <person name="Jeong J.-H."/>
            <person name="Kim D."/>
            <person name="Kim S."/>
            <person name="Ryu S."/>
            <person name="Song J.Y."/>
            <person name="Lee S.K."/>
        </authorList>
    </citation>
    <scope>NUCLEOTIDE SEQUENCE [LARGE SCALE GENOMIC DNA]</scope>
    <source>
        <tissue evidence="2">Muscle</tissue>
    </source>
</reference>
<evidence type="ECO:0000313" key="3">
    <source>
        <dbReference type="Proteomes" id="UP000314294"/>
    </source>
</evidence>
<gene>
    <name evidence="2" type="ORF">EYF80_031587</name>
</gene>
<feature type="region of interest" description="Disordered" evidence="1">
    <location>
        <begin position="154"/>
        <end position="176"/>
    </location>
</feature>